<evidence type="ECO:0000259" key="6">
    <source>
        <dbReference type="PROSITE" id="PS50016"/>
    </source>
</evidence>
<organism evidence="8 9">
    <name type="scientific">Cuscuta epithymum</name>
    <dbReference type="NCBI Taxonomy" id="186058"/>
    <lineage>
        <taxon>Eukaryota</taxon>
        <taxon>Viridiplantae</taxon>
        <taxon>Streptophyta</taxon>
        <taxon>Embryophyta</taxon>
        <taxon>Tracheophyta</taxon>
        <taxon>Spermatophyta</taxon>
        <taxon>Magnoliopsida</taxon>
        <taxon>eudicotyledons</taxon>
        <taxon>Gunneridae</taxon>
        <taxon>Pentapetalae</taxon>
        <taxon>asterids</taxon>
        <taxon>lamiids</taxon>
        <taxon>Solanales</taxon>
        <taxon>Convolvulaceae</taxon>
        <taxon>Cuscuteae</taxon>
        <taxon>Cuscuta</taxon>
        <taxon>Cuscuta subgen. Cuscuta</taxon>
    </lineage>
</organism>
<name>A0AAV0FWW5_9ASTE</name>
<reference evidence="8" key="1">
    <citation type="submission" date="2022-07" db="EMBL/GenBank/DDBJ databases">
        <authorList>
            <person name="Macas J."/>
            <person name="Novak P."/>
            <person name="Neumann P."/>
        </authorList>
    </citation>
    <scope>NUCLEOTIDE SEQUENCE</scope>
</reference>
<dbReference type="Pfam" id="PF00628">
    <property type="entry name" value="PHD"/>
    <property type="match status" value="1"/>
</dbReference>
<dbReference type="PROSITE" id="PS50089">
    <property type="entry name" value="ZF_RING_2"/>
    <property type="match status" value="1"/>
</dbReference>
<dbReference type="Proteomes" id="UP001152523">
    <property type="component" value="Unassembled WGS sequence"/>
</dbReference>
<protein>
    <submittedName>
        <fullName evidence="8">Uncharacterized protein</fullName>
    </submittedName>
</protein>
<feature type="domain" description="PHD-type" evidence="6">
    <location>
        <begin position="140"/>
        <end position="189"/>
    </location>
</feature>
<comment type="caution">
    <text evidence="8">The sequence shown here is derived from an EMBL/GenBank/DDBJ whole genome shotgun (WGS) entry which is preliminary data.</text>
</comment>
<keyword evidence="1" id="KW-0479">Metal-binding</keyword>
<dbReference type="PROSITE" id="PS50016">
    <property type="entry name" value="ZF_PHD_2"/>
    <property type="match status" value="1"/>
</dbReference>
<dbReference type="InterPro" id="IPR001841">
    <property type="entry name" value="Znf_RING"/>
</dbReference>
<feature type="domain" description="RING-type" evidence="7">
    <location>
        <begin position="50"/>
        <end position="94"/>
    </location>
</feature>
<dbReference type="AlphaFoldDB" id="A0AAV0FWW5"/>
<dbReference type="SMART" id="SM00184">
    <property type="entry name" value="RING"/>
    <property type="match status" value="1"/>
</dbReference>
<evidence type="ECO:0000256" key="3">
    <source>
        <dbReference type="ARBA" id="ARBA00022833"/>
    </source>
</evidence>
<sequence>MATSGTESDPHESKRRKTLQTPLPPFGAGKGKSKIENLESEDGDESELCCGICLLEAGTGRPIIQGCIDSCEHFFCFLCIMEWSKVESRCPMCKRRFSTIRRPADPPLFLSERLVSVPCRDQVYHHFGNVTTGPSDPYADAQCNVCHKSDNECLLLLCDLCDSASHTYCVGLGSNVPDGDWFCSDCTILRTEHAKTDTRDDSGTQLKQPDTSCHQISPMGECVSIFDIVREPNTRYVEGLSLVKSDPNRSSPQTVTTERDDELASSRSNKLSAKTLWRCRNVHDRIRTLRENWDGLQSGSMCFPSSKNHDCGSNGPQRSDEIDKAWKMMGIAKSMMNKHDETKTLTQASKHAHKNIVTHIEAKVEHVEKISTFSISSSRSHSLMRPAQSVPSIPSEEKLCLYSSRNNNAGTLKEEVGIEKVDERRKARDRYEAKKEVQCLVKLNLKLLSRDKKLEADKFKEIARLSTHSILEACGLEARCPGIPSFPNSNVCIHVEDGREIRRSTLMPKSCRECFYLFVKDVVNTILSERKG</sequence>
<evidence type="ECO:0000313" key="8">
    <source>
        <dbReference type="EMBL" id="CAH9140178.1"/>
    </source>
</evidence>
<dbReference type="Gene3D" id="3.30.40.10">
    <property type="entry name" value="Zinc/RING finger domain, C3HC4 (zinc finger)"/>
    <property type="match status" value="2"/>
</dbReference>
<dbReference type="InterPro" id="IPR011011">
    <property type="entry name" value="Znf_FYVE_PHD"/>
</dbReference>
<dbReference type="GO" id="GO:0008270">
    <property type="term" value="F:zinc ion binding"/>
    <property type="evidence" value="ECO:0007669"/>
    <property type="project" value="UniProtKB-KW"/>
</dbReference>
<feature type="region of interest" description="Disordered" evidence="5">
    <location>
        <begin position="1"/>
        <end position="34"/>
    </location>
</feature>
<dbReference type="PROSITE" id="PS00518">
    <property type="entry name" value="ZF_RING_1"/>
    <property type="match status" value="1"/>
</dbReference>
<dbReference type="SUPFAM" id="SSF57850">
    <property type="entry name" value="RING/U-box"/>
    <property type="match status" value="1"/>
</dbReference>
<dbReference type="SMART" id="SM00249">
    <property type="entry name" value="PHD"/>
    <property type="match status" value="1"/>
</dbReference>
<keyword evidence="3" id="KW-0862">Zinc</keyword>
<dbReference type="EMBL" id="CAMAPF010001023">
    <property type="protein sequence ID" value="CAH9140178.1"/>
    <property type="molecule type" value="Genomic_DNA"/>
</dbReference>
<dbReference type="InterPro" id="IPR013083">
    <property type="entry name" value="Znf_RING/FYVE/PHD"/>
</dbReference>
<dbReference type="SUPFAM" id="SSF57903">
    <property type="entry name" value="FYVE/PHD zinc finger"/>
    <property type="match status" value="1"/>
</dbReference>
<evidence type="ECO:0000259" key="7">
    <source>
        <dbReference type="PROSITE" id="PS50089"/>
    </source>
</evidence>
<accession>A0AAV0FWW5</accession>
<evidence type="ECO:0000256" key="1">
    <source>
        <dbReference type="ARBA" id="ARBA00022723"/>
    </source>
</evidence>
<feature type="region of interest" description="Disordered" evidence="5">
    <location>
        <begin position="240"/>
        <end position="267"/>
    </location>
</feature>
<evidence type="ECO:0000256" key="2">
    <source>
        <dbReference type="ARBA" id="ARBA00022771"/>
    </source>
</evidence>
<gene>
    <name evidence="8" type="ORF">CEPIT_LOCUS38146</name>
</gene>
<evidence type="ECO:0000256" key="4">
    <source>
        <dbReference type="PROSITE-ProRule" id="PRU00175"/>
    </source>
</evidence>
<keyword evidence="2 4" id="KW-0863">Zinc-finger</keyword>
<dbReference type="InterPro" id="IPR001965">
    <property type="entry name" value="Znf_PHD"/>
</dbReference>
<dbReference type="InterPro" id="IPR017907">
    <property type="entry name" value="Znf_RING_CS"/>
</dbReference>
<proteinExistence type="predicted"/>
<dbReference type="PANTHER" id="PTHR47177:SF4">
    <property type="entry name" value="OS06G0283200 PROTEIN"/>
    <property type="match status" value="1"/>
</dbReference>
<dbReference type="PANTHER" id="PTHR47177">
    <property type="entry name" value="F18C1.6 PROTEIN"/>
    <property type="match status" value="1"/>
</dbReference>
<keyword evidence="9" id="KW-1185">Reference proteome</keyword>
<evidence type="ECO:0000313" key="9">
    <source>
        <dbReference type="Proteomes" id="UP001152523"/>
    </source>
</evidence>
<evidence type="ECO:0000256" key="5">
    <source>
        <dbReference type="SAM" id="MobiDB-lite"/>
    </source>
</evidence>
<dbReference type="InterPro" id="IPR019787">
    <property type="entry name" value="Znf_PHD-finger"/>
</dbReference>